<dbReference type="PANTHER" id="PTHR34404">
    <property type="entry name" value="REGULATORY PROTEIN, FMDB FAMILY"/>
    <property type="match status" value="1"/>
</dbReference>
<evidence type="ECO:0000313" key="4">
    <source>
        <dbReference type="Proteomes" id="UP001162891"/>
    </source>
</evidence>
<feature type="compositionally biased region" description="Gly residues" evidence="1">
    <location>
        <begin position="96"/>
        <end position="108"/>
    </location>
</feature>
<evidence type="ECO:0000256" key="1">
    <source>
        <dbReference type="SAM" id="MobiDB-lite"/>
    </source>
</evidence>
<feature type="compositionally biased region" description="Low complexity" evidence="1">
    <location>
        <begin position="67"/>
        <end position="95"/>
    </location>
</feature>
<proteinExistence type="predicted"/>
<protein>
    <recommendedName>
        <fullName evidence="2">Putative regulatory protein FmdB zinc ribbon domain-containing protein</fullName>
    </recommendedName>
</protein>
<sequence length="108" mass="10740">MPIYEYVCEECGRLTEVMQRMTDPAPEKCPECGAPRLARLVSRTSFQLKGGGWYSDLYASPKKKTEAGSGSAPASSSSASGGAAPGGTSTASPGASGSGSGGGGGTKT</sequence>
<evidence type="ECO:0000259" key="2">
    <source>
        <dbReference type="SMART" id="SM00834"/>
    </source>
</evidence>
<dbReference type="SMART" id="SM00834">
    <property type="entry name" value="CxxC_CXXC_SSSS"/>
    <property type="match status" value="1"/>
</dbReference>
<keyword evidence="4" id="KW-1185">Reference proteome</keyword>
<gene>
    <name evidence="3" type="ORF">AMOR_54080</name>
</gene>
<dbReference type="EMBL" id="AP025591">
    <property type="protein sequence ID" value="BDG06412.1"/>
    <property type="molecule type" value="Genomic_DNA"/>
</dbReference>
<dbReference type="PANTHER" id="PTHR34404:SF2">
    <property type="entry name" value="CONSERVED SERINE RICH PROTEIN"/>
    <property type="match status" value="1"/>
</dbReference>
<dbReference type="InterPro" id="IPR013429">
    <property type="entry name" value="Regulatory_FmdB_Zinc_ribbon"/>
</dbReference>
<dbReference type="NCBIfam" id="TIGR02605">
    <property type="entry name" value="CxxC_CxxC_SSSS"/>
    <property type="match status" value="1"/>
</dbReference>
<dbReference type="RefSeq" id="WP_248356198.1">
    <property type="nucleotide sequence ID" value="NZ_AP025591.1"/>
</dbReference>
<accession>A0ABM7X3N1</accession>
<feature type="domain" description="Putative regulatory protein FmdB zinc ribbon" evidence="2">
    <location>
        <begin position="1"/>
        <end position="42"/>
    </location>
</feature>
<dbReference type="Pfam" id="PF09723">
    <property type="entry name" value="Zn_ribbon_8"/>
    <property type="match status" value="1"/>
</dbReference>
<evidence type="ECO:0000313" key="3">
    <source>
        <dbReference type="EMBL" id="BDG06412.1"/>
    </source>
</evidence>
<name>A0ABM7X3N1_9BACT</name>
<dbReference type="Proteomes" id="UP001162891">
    <property type="component" value="Chromosome"/>
</dbReference>
<feature type="region of interest" description="Disordered" evidence="1">
    <location>
        <begin position="62"/>
        <end position="108"/>
    </location>
</feature>
<reference evidence="4" key="1">
    <citation type="journal article" date="2022" name="Int. J. Syst. Evol. Microbiol.">
        <title>Anaeromyxobacter oryzae sp. nov., Anaeromyxobacter diazotrophicus sp. nov. and Anaeromyxobacter paludicola sp. nov., isolated from paddy soils.</title>
        <authorList>
            <person name="Itoh H."/>
            <person name="Xu Z."/>
            <person name="Mise K."/>
            <person name="Masuda Y."/>
            <person name="Ushijima N."/>
            <person name="Hayakawa C."/>
            <person name="Shiratori Y."/>
            <person name="Senoo K."/>
        </authorList>
    </citation>
    <scope>NUCLEOTIDE SEQUENCE [LARGE SCALE GENOMIC DNA]</scope>
    <source>
        <strain evidence="4">Red232</strain>
    </source>
</reference>
<organism evidence="3 4">
    <name type="scientific">Anaeromyxobacter oryzae</name>
    <dbReference type="NCBI Taxonomy" id="2918170"/>
    <lineage>
        <taxon>Bacteria</taxon>
        <taxon>Pseudomonadati</taxon>
        <taxon>Myxococcota</taxon>
        <taxon>Myxococcia</taxon>
        <taxon>Myxococcales</taxon>
        <taxon>Cystobacterineae</taxon>
        <taxon>Anaeromyxobacteraceae</taxon>
        <taxon>Anaeromyxobacter</taxon>
    </lineage>
</organism>